<evidence type="ECO:0000256" key="10">
    <source>
        <dbReference type="SAM" id="MobiDB-lite"/>
    </source>
</evidence>
<evidence type="ECO:0000256" key="1">
    <source>
        <dbReference type="ARBA" id="ARBA00022723"/>
    </source>
</evidence>
<evidence type="ECO:0000256" key="8">
    <source>
        <dbReference type="PROSITE-ProRule" id="PRU00071"/>
    </source>
</evidence>
<keyword evidence="6 9" id="KW-0804">Transcription</keyword>
<evidence type="ECO:0000256" key="4">
    <source>
        <dbReference type="ARBA" id="ARBA00023015"/>
    </source>
</evidence>
<organism evidence="12 13">
    <name type="scientific">Clitoria ternatea</name>
    <name type="common">Butterfly pea</name>
    <dbReference type="NCBI Taxonomy" id="43366"/>
    <lineage>
        <taxon>Eukaryota</taxon>
        <taxon>Viridiplantae</taxon>
        <taxon>Streptophyta</taxon>
        <taxon>Embryophyta</taxon>
        <taxon>Tracheophyta</taxon>
        <taxon>Spermatophyta</taxon>
        <taxon>Magnoliopsida</taxon>
        <taxon>eudicotyledons</taxon>
        <taxon>Gunneridae</taxon>
        <taxon>Pentapetalae</taxon>
        <taxon>rosids</taxon>
        <taxon>fabids</taxon>
        <taxon>Fabales</taxon>
        <taxon>Fabaceae</taxon>
        <taxon>Papilionoideae</taxon>
        <taxon>50 kb inversion clade</taxon>
        <taxon>NPAAA clade</taxon>
        <taxon>indigoferoid/millettioid clade</taxon>
        <taxon>Phaseoleae</taxon>
        <taxon>Clitoria</taxon>
    </lineage>
</organism>
<comment type="subcellular location">
    <subcellularLocation>
        <location evidence="8 9">Nucleus</location>
    </subcellularLocation>
</comment>
<feature type="compositionally biased region" description="Pro residues" evidence="10">
    <location>
        <begin position="1"/>
        <end position="11"/>
    </location>
</feature>
<evidence type="ECO:0000256" key="9">
    <source>
        <dbReference type="RuleBase" id="RU369094"/>
    </source>
</evidence>
<evidence type="ECO:0000256" key="2">
    <source>
        <dbReference type="ARBA" id="ARBA00022771"/>
    </source>
</evidence>
<evidence type="ECO:0000259" key="11">
    <source>
        <dbReference type="PROSITE" id="PS50884"/>
    </source>
</evidence>
<keyword evidence="13" id="KW-1185">Reference proteome</keyword>
<dbReference type="GO" id="GO:0003700">
    <property type="term" value="F:DNA-binding transcription factor activity"/>
    <property type="evidence" value="ECO:0007669"/>
    <property type="project" value="UniProtKB-UniRule"/>
</dbReference>
<evidence type="ECO:0000256" key="5">
    <source>
        <dbReference type="ARBA" id="ARBA00023125"/>
    </source>
</evidence>
<dbReference type="PROSITE" id="PS01361">
    <property type="entry name" value="ZF_DOF_1"/>
    <property type="match status" value="1"/>
</dbReference>
<feature type="region of interest" description="Disordered" evidence="10">
    <location>
        <begin position="1"/>
        <end position="42"/>
    </location>
</feature>
<feature type="domain" description="Dof-type" evidence="11">
    <location>
        <begin position="42"/>
        <end position="96"/>
    </location>
</feature>
<dbReference type="PANTHER" id="PTHR31992">
    <property type="entry name" value="DOF ZINC FINGER PROTEIN DOF1.4-RELATED"/>
    <property type="match status" value="1"/>
</dbReference>
<feature type="compositionally biased region" description="Low complexity" evidence="10">
    <location>
        <begin position="12"/>
        <end position="23"/>
    </location>
</feature>
<dbReference type="GO" id="GO:0008270">
    <property type="term" value="F:zinc ion binding"/>
    <property type="evidence" value="ECO:0007669"/>
    <property type="project" value="UniProtKB-KW"/>
</dbReference>
<evidence type="ECO:0000256" key="7">
    <source>
        <dbReference type="ARBA" id="ARBA00023242"/>
    </source>
</evidence>
<dbReference type="InterPro" id="IPR045174">
    <property type="entry name" value="Dof"/>
</dbReference>
<dbReference type="PANTHER" id="PTHR31992:SF311">
    <property type="entry name" value="DOF ZINC FINGER PROTEIN"/>
    <property type="match status" value="1"/>
</dbReference>
<dbReference type="GO" id="GO:0005634">
    <property type="term" value="C:nucleus"/>
    <property type="evidence" value="ECO:0007669"/>
    <property type="project" value="UniProtKB-SubCell"/>
</dbReference>
<comment type="caution">
    <text evidence="12">The sequence shown here is derived from an EMBL/GenBank/DDBJ whole genome shotgun (WGS) entry which is preliminary data.</text>
</comment>
<protein>
    <recommendedName>
        <fullName evidence="9">Dof zinc finger protein</fullName>
    </recommendedName>
</protein>
<keyword evidence="1 9" id="KW-0479">Metal-binding</keyword>
<keyword evidence="5 8" id="KW-0238">DNA-binding</keyword>
<dbReference type="PROSITE" id="PS50884">
    <property type="entry name" value="ZF_DOF_2"/>
    <property type="match status" value="1"/>
</dbReference>
<name>A0AAN9KHQ5_CLITE</name>
<dbReference type="InterPro" id="IPR003851">
    <property type="entry name" value="Znf_Dof"/>
</dbReference>
<reference evidence="12 13" key="1">
    <citation type="submission" date="2024-01" db="EMBL/GenBank/DDBJ databases">
        <title>The genomes of 5 underutilized Papilionoideae crops provide insights into root nodulation and disease resistance.</title>
        <authorList>
            <person name="Yuan L."/>
        </authorList>
    </citation>
    <scope>NUCLEOTIDE SEQUENCE [LARGE SCALE GENOMIC DNA]</scope>
    <source>
        <strain evidence="12">LY-2023</strain>
        <tissue evidence="12">Leaf</tissue>
    </source>
</reference>
<comment type="function">
    <text evidence="9">Transcription factor that binds specifically to a 5'-AA[AG]G-3' consensus core sequence.</text>
</comment>
<evidence type="ECO:0000313" key="12">
    <source>
        <dbReference type="EMBL" id="KAK7317652.1"/>
    </source>
</evidence>
<keyword evidence="2 8" id="KW-0863">Zinc-finger</keyword>
<evidence type="ECO:0000313" key="13">
    <source>
        <dbReference type="Proteomes" id="UP001359559"/>
    </source>
</evidence>
<proteinExistence type="predicted"/>
<dbReference type="AlphaFoldDB" id="A0AAN9KHQ5"/>
<gene>
    <name evidence="12" type="ORF">RJT34_02066</name>
</gene>
<keyword evidence="4 9" id="KW-0805">Transcription regulation</keyword>
<accession>A0AAN9KHQ5</accession>
<evidence type="ECO:0000256" key="6">
    <source>
        <dbReference type="ARBA" id="ARBA00023163"/>
    </source>
</evidence>
<keyword evidence="3 9" id="KW-0862">Zinc</keyword>
<keyword evidence="7 8" id="KW-0539">Nucleus</keyword>
<dbReference type="Proteomes" id="UP001359559">
    <property type="component" value="Unassembled WGS sequence"/>
</dbReference>
<evidence type="ECO:0000256" key="3">
    <source>
        <dbReference type="ARBA" id="ARBA00022833"/>
    </source>
</evidence>
<sequence length="373" mass="40173">MMPAKPPPPPQTTTTEDPQEITQGSSGASKSTKIRPAPEHGLKCPRCDSPNTKFCYYNNYSLTQPRHFCKTCRRYWTNGGALRNVPIGGGCRKNKKIKTSTPPSSTSRLSCDSVSSSELGGGLRFLQGLSTSVEFQLGGLPLPFPSRLQNHHPLTPITGLCNYNNQFSSFGDVSVSATTTPLPGFQLDPSSNSLIGLNYPLPSSTPSFLNAALNVQGSSVNLASSIESLSNINQDLHLKLQQQRLAIMFGSVDNQKVDSNVSLSGSAAPVNNNNDHRNSNNNNNGLENQTQKLQPVLFQNIEVSKAENLPAVSSVREGSSHGETQTEWFFGNSYSPVMTPTTITTNSGANGNNNWANGVNAWSDLQQPYSALP</sequence>
<feature type="region of interest" description="Disordered" evidence="10">
    <location>
        <begin position="260"/>
        <end position="287"/>
    </location>
</feature>
<dbReference type="EMBL" id="JAYKXN010000001">
    <property type="protein sequence ID" value="KAK7317652.1"/>
    <property type="molecule type" value="Genomic_DNA"/>
</dbReference>
<dbReference type="Pfam" id="PF02701">
    <property type="entry name" value="Zn_ribbon_Dof"/>
    <property type="match status" value="1"/>
</dbReference>
<dbReference type="GO" id="GO:0003677">
    <property type="term" value="F:DNA binding"/>
    <property type="evidence" value="ECO:0007669"/>
    <property type="project" value="UniProtKB-UniRule"/>
</dbReference>